<protein>
    <recommendedName>
        <fullName evidence="1">glutathione-specific gamma-glutamylcyclotransferase</fullName>
        <ecNumber evidence="1">4.3.2.7</ecNumber>
    </recommendedName>
</protein>
<comment type="caution">
    <text evidence="3">The sequence shown here is derived from an EMBL/GenBank/DDBJ whole genome shotgun (WGS) entry which is preliminary data.</text>
</comment>
<dbReference type="EC" id="4.3.2.7" evidence="1"/>
<dbReference type="InterPro" id="IPR013024">
    <property type="entry name" value="GGCT-like"/>
</dbReference>
<dbReference type="GO" id="GO:0061928">
    <property type="term" value="F:glutathione specific gamma-glutamylcyclotransferase activity"/>
    <property type="evidence" value="ECO:0007669"/>
    <property type="project" value="UniProtKB-EC"/>
</dbReference>
<evidence type="ECO:0000313" key="4">
    <source>
        <dbReference type="Proteomes" id="UP000092713"/>
    </source>
</evidence>
<accession>A0A1A7BWF6</accession>
<dbReference type="Pfam" id="PF04752">
    <property type="entry name" value="ChaC"/>
    <property type="match status" value="1"/>
</dbReference>
<dbReference type="STRING" id="1747903.ASR47_1001322"/>
<dbReference type="AlphaFoldDB" id="A0A1A7BWF6"/>
<dbReference type="Proteomes" id="UP000092713">
    <property type="component" value="Unassembled WGS sequence"/>
</dbReference>
<name>A0A1A7BWF6_9BURK</name>
<evidence type="ECO:0000313" key="3">
    <source>
        <dbReference type="EMBL" id="OBV36845.1"/>
    </source>
</evidence>
<keyword evidence="4" id="KW-1185">Reference proteome</keyword>
<keyword evidence="2" id="KW-0456">Lyase</keyword>
<reference evidence="3 4" key="1">
    <citation type="submission" date="2016-04" db="EMBL/GenBank/DDBJ databases">
        <title>Draft genome sequence of Janthinobacterium psychrotolerans sp. nov., isolated from freshwater sediments in Denmark.</title>
        <authorList>
            <person name="Gong X."/>
            <person name="Skrivergaard S."/>
            <person name="Korsgaard B.S."/>
            <person name="Schreiber L."/>
            <person name="Marshall I.P."/>
            <person name="Finster K."/>
            <person name="Schramm A."/>
        </authorList>
    </citation>
    <scope>NUCLEOTIDE SEQUENCE [LARGE SCALE GENOMIC DNA]</scope>
    <source>
        <strain evidence="3 4">S3-2</strain>
    </source>
</reference>
<dbReference type="SUPFAM" id="SSF110857">
    <property type="entry name" value="Gamma-glutamyl cyclotransferase-like"/>
    <property type="match status" value="1"/>
</dbReference>
<organism evidence="3 4">
    <name type="scientific">Janthinobacterium psychrotolerans</name>
    <dbReference type="NCBI Taxonomy" id="1747903"/>
    <lineage>
        <taxon>Bacteria</taxon>
        <taxon>Pseudomonadati</taxon>
        <taxon>Pseudomonadota</taxon>
        <taxon>Betaproteobacteria</taxon>
        <taxon>Burkholderiales</taxon>
        <taxon>Oxalobacteraceae</taxon>
        <taxon>Janthinobacterium</taxon>
    </lineage>
</organism>
<dbReference type="CDD" id="cd06661">
    <property type="entry name" value="GGCT_like"/>
    <property type="match status" value="1"/>
</dbReference>
<evidence type="ECO:0000256" key="1">
    <source>
        <dbReference type="ARBA" id="ARBA00012344"/>
    </source>
</evidence>
<dbReference type="PATRIC" id="fig|1747903.4.peg.335"/>
<dbReference type="Gene3D" id="3.10.490.10">
    <property type="entry name" value="Gamma-glutamyl cyclotransferase-like"/>
    <property type="match status" value="1"/>
</dbReference>
<dbReference type="GO" id="GO:0006751">
    <property type="term" value="P:glutathione catabolic process"/>
    <property type="evidence" value="ECO:0007669"/>
    <property type="project" value="InterPro"/>
</dbReference>
<dbReference type="PANTHER" id="PTHR12192:SF2">
    <property type="entry name" value="GLUTATHIONE-SPECIFIC GAMMA-GLUTAMYLCYCLOTRANSFERASE 2"/>
    <property type="match status" value="1"/>
</dbReference>
<sequence>MEPRQRRAGGARIIVDHSIVSAAMTEPLSTPPDLSGIDAATIAINRRMNRFDGHSEVWLFGYGSLIYKADFPFIERRPASITGWMRRFWQGSHDHRGTPLAPGRVATIVPQAGAVCDGMAYLITPEVFAHLDHREKNGYLRLATAITFDDGSGIEGLVYIANEENAAFLGAASELDIARQIARASGPSGPNSDYLLHLAHALRELGKVDTHVFAIEQHLARIARAGEATA</sequence>
<dbReference type="InterPro" id="IPR006840">
    <property type="entry name" value="ChaC"/>
</dbReference>
<dbReference type="PANTHER" id="PTHR12192">
    <property type="entry name" value="CATION TRANSPORT PROTEIN CHAC-RELATED"/>
    <property type="match status" value="1"/>
</dbReference>
<dbReference type="EMBL" id="LOCQ01000062">
    <property type="protein sequence ID" value="OBV36845.1"/>
    <property type="molecule type" value="Genomic_DNA"/>
</dbReference>
<evidence type="ECO:0000256" key="2">
    <source>
        <dbReference type="ARBA" id="ARBA00023239"/>
    </source>
</evidence>
<proteinExistence type="predicted"/>
<dbReference type="InterPro" id="IPR036568">
    <property type="entry name" value="GGCT-like_sf"/>
</dbReference>
<gene>
    <name evidence="3" type="ORF">ASR47_1001322</name>
</gene>
<dbReference type="GO" id="GO:0005737">
    <property type="term" value="C:cytoplasm"/>
    <property type="evidence" value="ECO:0007669"/>
    <property type="project" value="TreeGrafter"/>
</dbReference>